<dbReference type="PANTHER" id="PTHR31343">
    <property type="entry name" value="T15D22.8"/>
    <property type="match status" value="1"/>
</dbReference>
<gene>
    <name evidence="2" type="ORF">LR48_Vigan10g052500</name>
</gene>
<dbReference type="AlphaFoldDB" id="A0A0L9VI22"/>
<feature type="compositionally biased region" description="Low complexity" evidence="1">
    <location>
        <begin position="139"/>
        <end position="152"/>
    </location>
</feature>
<dbReference type="EMBL" id="CM003380">
    <property type="protein sequence ID" value="KOM54633.1"/>
    <property type="molecule type" value="Genomic_DNA"/>
</dbReference>
<evidence type="ECO:0000256" key="1">
    <source>
        <dbReference type="SAM" id="MobiDB-lite"/>
    </source>
</evidence>
<feature type="region of interest" description="Disordered" evidence="1">
    <location>
        <begin position="120"/>
        <end position="152"/>
    </location>
</feature>
<sequence>MPSSISSSSFSTSSFTCFSATSPSNLQRFLQCVTPRVPSQILPKSCFNDLNPLWQPLGKEKVEYFTLQDLWDCYYEWSAYGAGTPVMLEDGETVTQYYVPYLSAMQIYCNKSVAASRNRREDSDGVEFESDSWSEDSSSDNLSRSLSNNSSKSWEDAVSEDSCCDQEGSWLRDNKLGYLYLQYTEMASPYSRVPLAEKIDELARTHPALLTLKSVDLSPASWMAVSWYPIYTVPSRNNEKELEACFLTYHTLSSSFEDCAMECDEMEIGNDLCCSNEGENCKKQKNDHVSLLPFGLATYKMQGDVWLNTDPYDNESISCLYSAADSWLKQLNVHHHDFNFFTLHSTM</sequence>
<protein>
    <submittedName>
        <fullName evidence="2">Uncharacterized protein</fullName>
    </submittedName>
</protein>
<proteinExistence type="predicted"/>
<dbReference type="OMA" id="DVVDCES"/>
<dbReference type="Gramene" id="KOM54633">
    <property type="protein sequence ID" value="KOM54633"/>
    <property type="gene ID" value="LR48_Vigan10g052500"/>
</dbReference>
<accession>A0A0L9VI22</accession>
<dbReference type="OrthoDB" id="1896065at2759"/>
<dbReference type="Pfam" id="PF05623">
    <property type="entry name" value="DUF789"/>
    <property type="match status" value="1"/>
</dbReference>
<feature type="compositionally biased region" description="Acidic residues" evidence="1">
    <location>
        <begin position="124"/>
        <end position="138"/>
    </location>
</feature>
<dbReference type="KEGG" id="var:108343693"/>
<evidence type="ECO:0000313" key="2">
    <source>
        <dbReference type="EMBL" id="KOM54633.1"/>
    </source>
</evidence>
<dbReference type="InterPro" id="IPR008507">
    <property type="entry name" value="DUF789"/>
</dbReference>
<organism evidence="2 3">
    <name type="scientific">Phaseolus angularis</name>
    <name type="common">Azuki bean</name>
    <name type="synonym">Vigna angularis</name>
    <dbReference type="NCBI Taxonomy" id="3914"/>
    <lineage>
        <taxon>Eukaryota</taxon>
        <taxon>Viridiplantae</taxon>
        <taxon>Streptophyta</taxon>
        <taxon>Embryophyta</taxon>
        <taxon>Tracheophyta</taxon>
        <taxon>Spermatophyta</taxon>
        <taxon>Magnoliopsida</taxon>
        <taxon>eudicotyledons</taxon>
        <taxon>Gunneridae</taxon>
        <taxon>Pentapetalae</taxon>
        <taxon>rosids</taxon>
        <taxon>fabids</taxon>
        <taxon>Fabales</taxon>
        <taxon>Fabaceae</taxon>
        <taxon>Papilionoideae</taxon>
        <taxon>50 kb inversion clade</taxon>
        <taxon>NPAAA clade</taxon>
        <taxon>indigoferoid/millettioid clade</taxon>
        <taxon>Phaseoleae</taxon>
        <taxon>Vigna</taxon>
    </lineage>
</organism>
<dbReference type="Proteomes" id="UP000053144">
    <property type="component" value="Chromosome 10"/>
</dbReference>
<reference evidence="3" key="1">
    <citation type="journal article" date="2015" name="Proc. Natl. Acad. Sci. U.S.A.">
        <title>Genome sequencing of adzuki bean (Vigna angularis) provides insight into high starch and low fat accumulation and domestication.</title>
        <authorList>
            <person name="Yang K."/>
            <person name="Tian Z."/>
            <person name="Chen C."/>
            <person name="Luo L."/>
            <person name="Zhao B."/>
            <person name="Wang Z."/>
            <person name="Yu L."/>
            <person name="Li Y."/>
            <person name="Sun Y."/>
            <person name="Li W."/>
            <person name="Chen Y."/>
            <person name="Li Y."/>
            <person name="Zhang Y."/>
            <person name="Ai D."/>
            <person name="Zhao J."/>
            <person name="Shang C."/>
            <person name="Ma Y."/>
            <person name="Wu B."/>
            <person name="Wang M."/>
            <person name="Gao L."/>
            <person name="Sun D."/>
            <person name="Zhang P."/>
            <person name="Guo F."/>
            <person name="Wang W."/>
            <person name="Li Y."/>
            <person name="Wang J."/>
            <person name="Varshney R.K."/>
            <person name="Wang J."/>
            <person name="Ling H.Q."/>
            <person name="Wan P."/>
        </authorList>
    </citation>
    <scope>NUCLEOTIDE SEQUENCE</scope>
    <source>
        <strain evidence="3">cv. Jingnong 6</strain>
    </source>
</reference>
<dbReference type="PANTHER" id="PTHR31343:SF29">
    <property type="entry name" value="DUF789 DOMAIN-CONTAINING PROTEIN"/>
    <property type="match status" value="1"/>
</dbReference>
<evidence type="ECO:0000313" key="3">
    <source>
        <dbReference type="Proteomes" id="UP000053144"/>
    </source>
</evidence>
<name>A0A0L9VI22_PHAAN</name>